<dbReference type="OrthoDB" id="3598904at2759"/>
<dbReference type="PANTHER" id="PTHR36206">
    <property type="entry name" value="ASPERCRYPTIN BIOSYNTHESIS CLUSTER-SPECIFIC TRANSCRIPTION REGULATOR ATNN-RELATED"/>
    <property type="match status" value="1"/>
</dbReference>
<feature type="compositionally biased region" description="Low complexity" evidence="8">
    <location>
        <begin position="24"/>
        <end position="41"/>
    </location>
</feature>
<sequence length="389" mass="43375">MTQLPSVSELISSSGLPSQPKPPSTSSSAVSPKESKSPVSPYFLPKILSQPSLTTYSSDSKHKPSTQAPAGDYFQSQQQQPLKQQAPPQQQFVPSYTTANHRGSIVTTPGSTMPLAAPPPLPHQQGPQPGPPQQQTITTYTHYSHPVSSPYTSAFPQYYYYQPSITPPQHQHQQQQQQQQPPPPIPHGEPYYHPHAPQGMVAPPPPPPPQQQPLPQGYYYVSPQHQPMVANSQQPPMMANGPVPPPRPMYDENNALINKRRIIKRRTRTGCLTCRKRRIKCDERKPSCFNCERSKKVCLGYQDLLNLQPRKRNRDTSLDLPKEQPPHSHHHHAHEQHPTANGYDNRRPYEMVPAGYQGVNHSSGILPPPINTCYAPNAASRVAVSDLLK</sequence>
<feature type="region of interest" description="Disordered" evidence="8">
    <location>
        <begin position="162"/>
        <end position="218"/>
    </location>
</feature>
<feature type="region of interest" description="Disordered" evidence="8">
    <location>
        <begin position="309"/>
        <end position="351"/>
    </location>
</feature>
<gene>
    <name evidence="10" type="primary">WOR2_0</name>
    <name evidence="10" type="ORF">Cantr_00019</name>
</gene>
<protein>
    <submittedName>
        <fullName evidence="10">White-opaque regulator 1</fullName>
    </submittedName>
</protein>
<accession>A0A367YEU8</accession>
<feature type="region of interest" description="Disordered" evidence="8">
    <location>
        <begin position="1"/>
        <end position="145"/>
    </location>
</feature>
<dbReference type="GO" id="GO:0003677">
    <property type="term" value="F:DNA binding"/>
    <property type="evidence" value="ECO:0007669"/>
    <property type="project" value="UniProtKB-KW"/>
</dbReference>
<dbReference type="STRING" id="5486.A0A367YEU8"/>
<dbReference type="InterPro" id="IPR001138">
    <property type="entry name" value="Zn2Cys6_DnaBD"/>
</dbReference>
<feature type="compositionally biased region" description="Low complexity" evidence="8">
    <location>
        <begin position="167"/>
        <end position="179"/>
    </location>
</feature>
<proteinExistence type="predicted"/>
<dbReference type="GO" id="GO:0044403">
    <property type="term" value="P:biological process involved in symbiotic interaction"/>
    <property type="evidence" value="ECO:0007669"/>
    <property type="project" value="UniProtKB-ARBA"/>
</dbReference>
<evidence type="ECO:0000256" key="5">
    <source>
        <dbReference type="ARBA" id="ARBA00023125"/>
    </source>
</evidence>
<dbReference type="Pfam" id="PF00172">
    <property type="entry name" value="Zn_clus"/>
    <property type="match status" value="1"/>
</dbReference>
<keyword evidence="3" id="KW-0805">Transcription regulation</keyword>
<dbReference type="SUPFAM" id="SSF57701">
    <property type="entry name" value="Zn2/Cys6 DNA-binding domain"/>
    <property type="match status" value="1"/>
</dbReference>
<dbReference type="InterPro" id="IPR052360">
    <property type="entry name" value="Transcr_Regulatory_Proteins"/>
</dbReference>
<feature type="domain" description="Zn(2)-C6 fungal-type" evidence="9">
    <location>
        <begin position="270"/>
        <end position="298"/>
    </location>
</feature>
<dbReference type="GO" id="GO:0070783">
    <property type="term" value="P:growth of unicellular organism as a thread of attached cells"/>
    <property type="evidence" value="ECO:0007669"/>
    <property type="project" value="UniProtKB-ARBA"/>
</dbReference>
<feature type="compositionally biased region" description="Polar residues" evidence="8">
    <location>
        <begin position="1"/>
        <end position="16"/>
    </location>
</feature>
<keyword evidence="1" id="KW-0479">Metal-binding</keyword>
<reference evidence="10 11" key="1">
    <citation type="submission" date="2018-06" db="EMBL/GenBank/DDBJ databases">
        <title>Whole genome sequencing of Candida tropicalis (genome annotated by CSBL at Korea University).</title>
        <authorList>
            <person name="Ahn J."/>
        </authorList>
    </citation>
    <scope>NUCLEOTIDE SEQUENCE [LARGE SCALE GENOMIC DNA]</scope>
    <source>
        <strain evidence="10 11">ATCC 20962</strain>
    </source>
</reference>
<evidence type="ECO:0000256" key="7">
    <source>
        <dbReference type="ARBA" id="ARBA00023242"/>
    </source>
</evidence>
<evidence type="ECO:0000256" key="1">
    <source>
        <dbReference type="ARBA" id="ARBA00022723"/>
    </source>
</evidence>
<dbReference type="Gene3D" id="4.10.240.10">
    <property type="entry name" value="Zn(2)-C6 fungal-type DNA-binding domain"/>
    <property type="match status" value="1"/>
</dbReference>
<feature type="compositionally biased region" description="Polar residues" evidence="8">
    <location>
        <begin position="49"/>
        <end position="58"/>
    </location>
</feature>
<organism evidence="10 11">
    <name type="scientific">Candida viswanathii</name>
    <dbReference type="NCBI Taxonomy" id="5486"/>
    <lineage>
        <taxon>Eukaryota</taxon>
        <taxon>Fungi</taxon>
        <taxon>Dikarya</taxon>
        <taxon>Ascomycota</taxon>
        <taxon>Saccharomycotina</taxon>
        <taxon>Pichiomycetes</taxon>
        <taxon>Debaryomycetaceae</taxon>
        <taxon>Candida/Lodderomyces clade</taxon>
        <taxon>Candida</taxon>
    </lineage>
</organism>
<evidence type="ECO:0000313" key="11">
    <source>
        <dbReference type="Proteomes" id="UP000253472"/>
    </source>
</evidence>
<dbReference type="EMBL" id="QLNQ01000022">
    <property type="protein sequence ID" value="RCK64384.1"/>
    <property type="molecule type" value="Genomic_DNA"/>
</dbReference>
<evidence type="ECO:0000256" key="8">
    <source>
        <dbReference type="SAM" id="MobiDB-lite"/>
    </source>
</evidence>
<name>A0A367YEU8_9ASCO</name>
<evidence type="ECO:0000256" key="4">
    <source>
        <dbReference type="ARBA" id="ARBA00023026"/>
    </source>
</evidence>
<dbReference type="CDD" id="cd00067">
    <property type="entry name" value="GAL4"/>
    <property type="match status" value="1"/>
</dbReference>
<dbReference type="GO" id="GO:0007618">
    <property type="term" value="P:mating"/>
    <property type="evidence" value="ECO:0007669"/>
    <property type="project" value="UniProtKB-ARBA"/>
</dbReference>
<dbReference type="GO" id="GO:1900239">
    <property type="term" value="P:regulation of phenotypic switching"/>
    <property type="evidence" value="ECO:0007669"/>
    <property type="project" value="UniProtKB-ARBA"/>
</dbReference>
<keyword evidence="11" id="KW-1185">Reference proteome</keyword>
<dbReference type="PROSITE" id="PS50048">
    <property type="entry name" value="ZN2_CY6_FUNGAL_2"/>
    <property type="match status" value="1"/>
</dbReference>
<keyword evidence="6" id="KW-0804">Transcription</keyword>
<feature type="compositionally biased region" description="Low complexity" evidence="8">
    <location>
        <begin position="75"/>
        <end position="91"/>
    </location>
</feature>
<dbReference type="InterPro" id="IPR036864">
    <property type="entry name" value="Zn2-C6_fun-type_DNA-bd_sf"/>
</dbReference>
<dbReference type="GO" id="GO:0008270">
    <property type="term" value="F:zinc ion binding"/>
    <property type="evidence" value="ECO:0007669"/>
    <property type="project" value="InterPro"/>
</dbReference>
<feature type="compositionally biased region" description="Pro residues" evidence="8">
    <location>
        <begin position="116"/>
        <end position="132"/>
    </location>
</feature>
<feature type="compositionally biased region" description="Polar residues" evidence="8">
    <location>
        <begin position="92"/>
        <end position="111"/>
    </location>
</feature>
<dbReference type="GO" id="GO:0000981">
    <property type="term" value="F:DNA-binding transcription factor activity, RNA polymerase II-specific"/>
    <property type="evidence" value="ECO:0007669"/>
    <property type="project" value="InterPro"/>
</dbReference>
<dbReference type="Proteomes" id="UP000253472">
    <property type="component" value="Unassembled WGS sequence"/>
</dbReference>
<evidence type="ECO:0000313" key="10">
    <source>
        <dbReference type="EMBL" id="RCK64384.1"/>
    </source>
</evidence>
<dbReference type="PANTHER" id="PTHR36206:SF13">
    <property type="entry name" value="TRANSCRIPTIONAL REGULATORY PROTEIN MOC3"/>
    <property type="match status" value="1"/>
</dbReference>
<keyword evidence="5" id="KW-0238">DNA-binding</keyword>
<evidence type="ECO:0000259" key="9">
    <source>
        <dbReference type="PROSITE" id="PS50048"/>
    </source>
</evidence>
<feature type="compositionally biased region" description="Polar residues" evidence="8">
    <location>
        <begin position="136"/>
        <end position="145"/>
    </location>
</feature>
<keyword evidence="7" id="KW-0539">Nucleus</keyword>
<feature type="compositionally biased region" description="Basic and acidic residues" evidence="8">
    <location>
        <begin position="314"/>
        <end position="326"/>
    </location>
</feature>
<dbReference type="GO" id="GO:1900428">
    <property type="term" value="P:regulation of filamentous growth of a population of unicellular organisms"/>
    <property type="evidence" value="ECO:0007669"/>
    <property type="project" value="UniProtKB-ARBA"/>
</dbReference>
<keyword evidence="2" id="KW-0862">Zinc</keyword>
<comment type="caution">
    <text evidence="10">The sequence shown here is derived from an EMBL/GenBank/DDBJ whole genome shotgun (WGS) entry which is preliminary data.</text>
</comment>
<dbReference type="PROSITE" id="PS00463">
    <property type="entry name" value="ZN2_CY6_FUNGAL_1"/>
    <property type="match status" value="1"/>
</dbReference>
<evidence type="ECO:0000256" key="2">
    <source>
        <dbReference type="ARBA" id="ARBA00022833"/>
    </source>
</evidence>
<evidence type="ECO:0000256" key="3">
    <source>
        <dbReference type="ARBA" id="ARBA00023015"/>
    </source>
</evidence>
<keyword evidence="4" id="KW-0843">Virulence</keyword>
<dbReference type="FunFam" id="4.10.240.10:FF:000075">
    <property type="entry name" value="Transcriptional regulatory protein moc3"/>
    <property type="match status" value="1"/>
</dbReference>
<feature type="compositionally biased region" description="Pro residues" evidence="8">
    <location>
        <begin position="202"/>
        <end position="212"/>
    </location>
</feature>
<dbReference type="AlphaFoldDB" id="A0A367YEU8"/>
<evidence type="ECO:0000256" key="6">
    <source>
        <dbReference type="ARBA" id="ARBA00023163"/>
    </source>
</evidence>
<dbReference type="SMART" id="SM00066">
    <property type="entry name" value="GAL4"/>
    <property type="match status" value="1"/>
</dbReference>